<keyword evidence="2" id="KW-1185">Reference proteome</keyword>
<comment type="caution">
    <text evidence="1">The sequence shown here is derived from an EMBL/GenBank/DDBJ whole genome shotgun (WGS) entry which is preliminary data.</text>
</comment>
<dbReference type="EMBL" id="JADNRY010000702">
    <property type="protein sequence ID" value="KAF9029485.1"/>
    <property type="molecule type" value="Genomic_DNA"/>
</dbReference>
<evidence type="ECO:0000313" key="1">
    <source>
        <dbReference type="EMBL" id="KAF9029485.1"/>
    </source>
</evidence>
<protein>
    <submittedName>
        <fullName evidence="1">Uncharacterized protein</fullName>
    </submittedName>
</protein>
<reference evidence="1" key="1">
    <citation type="submission" date="2020-11" db="EMBL/GenBank/DDBJ databases">
        <authorList>
            <consortium name="DOE Joint Genome Institute"/>
            <person name="Ahrendt S."/>
            <person name="Riley R."/>
            <person name="Andreopoulos W."/>
            <person name="Labutti K."/>
            <person name="Pangilinan J."/>
            <person name="Ruiz-Duenas F.J."/>
            <person name="Barrasa J.M."/>
            <person name="Sanchez-Garcia M."/>
            <person name="Camarero S."/>
            <person name="Miyauchi S."/>
            <person name="Serrano A."/>
            <person name="Linde D."/>
            <person name="Babiker R."/>
            <person name="Drula E."/>
            <person name="Ayuso-Fernandez I."/>
            <person name="Pacheco R."/>
            <person name="Padilla G."/>
            <person name="Ferreira P."/>
            <person name="Barriuso J."/>
            <person name="Kellner H."/>
            <person name="Castanera R."/>
            <person name="Alfaro M."/>
            <person name="Ramirez L."/>
            <person name="Pisabarro A.G."/>
            <person name="Kuo A."/>
            <person name="Tritt A."/>
            <person name="Lipzen A."/>
            <person name="He G."/>
            <person name="Yan M."/>
            <person name="Ng V."/>
            <person name="Cullen D."/>
            <person name="Martin F."/>
            <person name="Rosso M.-N."/>
            <person name="Henrissat B."/>
            <person name="Hibbett D."/>
            <person name="Martinez A.T."/>
            <person name="Grigoriev I.V."/>
        </authorList>
    </citation>
    <scope>NUCLEOTIDE SEQUENCE</scope>
    <source>
        <strain evidence="1">AH 40177</strain>
    </source>
</reference>
<dbReference type="Proteomes" id="UP000772434">
    <property type="component" value="Unassembled WGS sequence"/>
</dbReference>
<evidence type="ECO:0000313" key="2">
    <source>
        <dbReference type="Proteomes" id="UP000772434"/>
    </source>
</evidence>
<dbReference type="AlphaFoldDB" id="A0A9P5P703"/>
<sequence length="359" mass="40725">MVIALFTRQKVLLTEAIESDWNKKAQKKMQDRHLVSLAFLLKILPSQNYPIDNFPHMRLPILVALPSQRHQLLQKRHRTDHKWAIPVKYPIIKHPLFWPYKTFAVDSRPSRVFKIDSQAKECAQVAVDVVISDVQLTREEVELRDSKHVGLVRSQLAASGGMQKNFKSSKLAEAPVPLPNSPDACAPLRIHYEISLERNLLLPIVYASKADQPAVSAVVLLPDSVKERLEGSRLLLENPGINKHTYLVPNPMAEWCGARRPLQLTLLLYFLYDFPLLLLIYTDVPDMCYSNISSLACISGIWYTFTAFKEALKEEEDCAEGGRYNCSSVLASGCCHPERTSEMLDSEPDFFTAAHTRSR</sequence>
<proteinExistence type="predicted"/>
<name>A0A9P5P703_9AGAR</name>
<gene>
    <name evidence="1" type="ORF">BDP27DRAFT_1456112</name>
</gene>
<accession>A0A9P5P703</accession>
<organism evidence="1 2">
    <name type="scientific">Rhodocollybia butyracea</name>
    <dbReference type="NCBI Taxonomy" id="206335"/>
    <lineage>
        <taxon>Eukaryota</taxon>
        <taxon>Fungi</taxon>
        <taxon>Dikarya</taxon>
        <taxon>Basidiomycota</taxon>
        <taxon>Agaricomycotina</taxon>
        <taxon>Agaricomycetes</taxon>
        <taxon>Agaricomycetidae</taxon>
        <taxon>Agaricales</taxon>
        <taxon>Marasmiineae</taxon>
        <taxon>Omphalotaceae</taxon>
        <taxon>Rhodocollybia</taxon>
    </lineage>
</organism>